<proteinExistence type="inferred from homology"/>
<dbReference type="InterPro" id="IPR000425">
    <property type="entry name" value="MIP"/>
</dbReference>
<dbReference type="InterPro" id="IPR034294">
    <property type="entry name" value="Aquaporin_transptr"/>
</dbReference>
<keyword evidence="6" id="KW-1133">Transmembrane helix</keyword>
<evidence type="ECO:0000256" key="4">
    <source>
        <dbReference type="ARBA" id="ARBA00022475"/>
    </source>
</evidence>
<dbReference type="RefSeq" id="WP_010284482.1">
    <property type="nucleotide sequence ID" value="NZ_AP017936.1"/>
</dbReference>
<dbReference type="SUPFAM" id="SSF81338">
    <property type="entry name" value="Aquaporin-like"/>
    <property type="match status" value="1"/>
</dbReference>
<evidence type="ECO:0000313" key="10">
    <source>
        <dbReference type="Proteomes" id="UP000469952"/>
    </source>
</evidence>
<dbReference type="InterPro" id="IPR022357">
    <property type="entry name" value="MIP_CS"/>
</dbReference>
<evidence type="ECO:0000256" key="5">
    <source>
        <dbReference type="ARBA" id="ARBA00022692"/>
    </source>
</evidence>
<gene>
    <name evidence="9" type="ORF">GFV13_05795</name>
</gene>
<dbReference type="EMBL" id="WIPA01000007">
    <property type="protein sequence ID" value="MQR26786.1"/>
    <property type="molecule type" value="Genomic_DNA"/>
</dbReference>
<protein>
    <submittedName>
        <fullName evidence="9">Glycerol transporter</fullName>
    </submittedName>
</protein>
<dbReference type="InterPro" id="IPR023271">
    <property type="entry name" value="Aquaporin-like"/>
</dbReference>
<accession>A0A223XQ51</accession>
<name>A0A223XQ51_LEUME</name>
<reference evidence="9 10" key="1">
    <citation type="submission" date="2019-10" db="EMBL/GenBank/DDBJ databases">
        <title>WGS of Leuconostoc mesenteroides.</title>
        <authorList>
            <person name="Melo Bolivar J."/>
            <person name="Marino-Ramirez L."/>
            <person name="Villamil Diaz L.M."/>
        </authorList>
    </citation>
    <scope>NUCLEOTIDE SEQUENCE [LARGE SCALE GENOMIC DNA]</scope>
    <source>
        <strain evidence="9 10">M11</strain>
    </source>
</reference>
<evidence type="ECO:0000313" key="9">
    <source>
        <dbReference type="EMBL" id="MQR26786.1"/>
    </source>
</evidence>
<evidence type="ECO:0000256" key="1">
    <source>
        <dbReference type="ARBA" id="ARBA00004651"/>
    </source>
</evidence>
<dbReference type="Gene3D" id="1.20.1080.10">
    <property type="entry name" value="Glycerol uptake facilitator protein"/>
    <property type="match status" value="1"/>
</dbReference>
<keyword evidence="3 8" id="KW-0813">Transport</keyword>
<dbReference type="STRING" id="1245.ARA02_00235"/>
<dbReference type="PROSITE" id="PS00221">
    <property type="entry name" value="MIP"/>
    <property type="match status" value="1"/>
</dbReference>
<dbReference type="OMA" id="LALNTMH"/>
<dbReference type="PRINTS" id="PR00783">
    <property type="entry name" value="MINTRINSICP"/>
</dbReference>
<dbReference type="GeneID" id="29575845"/>
<dbReference type="OrthoDB" id="9807293at2"/>
<evidence type="ECO:0000256" key="6">
    <source>
        <dbReference type="ARBA" id="ARBA00022989"/>
    </source>
</evidence>
<keyword evidence="4" id="KW-1003">Cell membrane</keyword>
<comment type="subcellular location">
    <subcellularLocation>
        <location evidence="1">Cell membrane</location>
        <topology evidence="1">Multi-pass membrane protein</topology>
    </subcellularLocation>
</comment>
<dbReference type="PANTHER" id="PTHR19139">
    <property type="entry name" value="AQUAPORIN TRANSPORTER"/>
    <property type="match status" value="1"/>
</dbReference>
<organism evidence="9 10">
    <name type="scientific">Leuconostoc mesenteroides</name>
    <dbReference type="NCBI Taxonomy" id="1245"/>
    <lineage>
        <taxon>Bacteria</taxon>
        <taxon>Bacillati</taxon>
        <taxon>Bacillota</taxon>
        <taxon>Bacilli</taxon>
        <taxon>Lactobacillales</taxon>
        <taxon>Lactobacillaceae</taxon>
        <taxon>Leuconostoc</taxon>
    </lineage>
</organism>
<comment type="similarity">
    <text evidence="2 8">Belongs to the MIP/aquaporin (TC 1.A.8) family.</text>
</comment>
<dbReference type="PANTHER" id="PTHR19139:SF199">
    <property type="entry name" value="MIP17260P"/>
    <property type="match status" value="1"/>
</dbReference>
<keyword evidence="5 8" id="KW-0812">Transmembrane</keyword>
<dbReference type="AlphaFoldDB" id="A0A223XQ51"/>
<evidence type="ECO:0000256" key="2">
    <source>
        <dbReference type="ARBA" id="ARBA00006175"/>
    </source>
</evidence>
<dbReference type="Pfam" id="PF00230">
    <property type="entry name" value="MIP"/>
    <property type="match status" value="1"/>
</dbReference>
<comment type="caution">
    <text evidence="9">The sequence shown here is derived from an EMBL/GenBank/DDBJ whole genome shotgun (WGS) entry which is preliminary data.</text>
</comment>
<evidence type="ECO:0000256" key="3">
    <source>
        <dbReference type="ARBA" id="ARBA00022448"/>
    </source>
</evidence>
<sequence length="250" mass="26279">MRKYIAEFLGTFMLVFFGTGSVVYSAATTQSAITVGLAFGLSLAVAIYAFGHISGGHFNPAVSLAMAIQKRLPWVTFIGYVIAQLLGAIVASAAVYGGVTAYLKSSTVTTALSGQSMTVKQFVSLAGLGQTNFSDGSGWYAFAFELVLTFLFVLVIAIVTKLNNVPAPFIIGIWLAVLIVVVLPITGGAFNPARALAPAIFVQGKALTHVWVYLVADLLGGALAAFAANFLDKKEEVASTPKEVKETKKA</sequence>
<dbReference type="GO" id="GO:0015250">
    <property type="term" value="F:water channel activity"/>
    <property type="evidence" value="ECO:0007669"/>
    <property type="project" value="TreeGrafter"/>
</dbReference>
<dbReference type="Proteomes" id="UP000469952">
    <property type="component" value="Unassembled WGS sequence"/>
</dbReference>
<dbReference type="GO" id="GO:0005886">
    <property type="term" value="C:plasma membrane"/>
    <property type="evidence" value="ECO:0007669"/>
    <property type="project" value="UniProtKB-SubCell"/>
</dbReference>
<evidence type="ECO:0000256" key="8">
    <source>
        <dbReference type="RuleBase" id="RU000477"/>
    </source>
</evidence>
<keyword evidence="7" id="KW-0472">Membrane</keyword>
<evidence type="ECO:0000256" key="7">
    <source>
        <dbReference type="ARBA" id="ARBA00023136"/>
    </source>
</evidence>